<feature type="region of interest" description="Disordered" evidence="1">
    <location>
        <begin position="1"/>
        <end position="25"/>
    </location>
</feature>
<dbReference type="PaxDb" id="55529-EKX40707"/>
<sequence length="180" mass="20292">MAASQSGLVNVAHDETMNDDGGDASSGMDSYDDTIRHYVEGSTQSFVHVPIQYYRFSPIPSSGAVKKNERPDRPMDLLGSLLSGFLDCDTVQAPFVGRKREETYGDQHHLSSQTYENDLRDSTIPTMLDGERRSIIASTFVDITKFVVEPGAQLTQSKRDERYFNNLVSEEHDEKLRYFV</sequence>
<evidence type="ECO:0000256" key="1">
    <source>
        <dbReference type="SAM" id="MobiDB-lite"/>
    </source>
</evidence>
<dbReference type="EMBL" id="JH993029">
    <property type="protein sequence ID" value="EKX40707.1"/>
    <property type="molecule type" value="Genomic_DNA"/>
</dbReference>
<dbReference type="Proteomes" id="UP000011087">
    <property type="component" value="Unassembled WGS sequence"/>
</dbReference>
<dbReference type="EnsemblProtists" id="EKX40707">
    <property type="protein sequence ID" value="EKX40707"/>
    <property type="gene ID" value="GUITHDRAFT_113239"/>
</dbReference>
<evidence type="ECO:0000313" key="4">
    <source>
        <dbReference type="Proteomes" id="UP000011087"/>
    </source>
</evidence>
<proteinExistence type="predicted"/>
<reference evidence="2 4" key="1">
    <citation type="journal article" date="2012" name="Nature">
        <title>Algal genomes reveal evolutionary mosaicism and the fate of nucleomorphs.</title>
        <authorList>
            <consortium name="DOE Joint Genome Institute"/>
            <person name="Curtis B.A."/>
            <person name="Tanifuji G."/>
            <person name="Burki F."/>
            <person name="Gruber A."/>
            <person name="Irimia M."/>
            <person name="Maruyama S."/>
            <person name="Arias M.C."/>
            <person name="Ball S.G."/>
            <person name="Gile G.H."/>
            <person name="Hirakawa Y."/>
            <person name="Hopkins J.F."/>
            <person name="Kuo A."/>
            <person name="Rensing S.A."/>
            <person name="Schmutz J."/>
            <person name="Symeonidi A."/>
            <person name="Elias M."/>
            <person name="Eveleigh R.J."/>
            <person name="Herman E.K."/>
            <person name="Klute M.J."/>
            <person name="Nakayama T."/>
            <person name="Obornik M."/>
            <person name="Reyes-Prieto A."/>
            <person name="Armbrust E.V."/>
            <person name="Aves S.J."/>
            <person name="Beiko R.G."/>
            <person name="Coutinho P."/>
            <person name="Dacks J.B."/>
            <person name="Durnford D.G."/>
            <person name="Fast N.M."/>
            <person name="Green B.R."/>
            <person name="Grisdale C.J."/>
            <person name="Hempel F."/>
            <person name="Henrissat B."/>
            <person name="Hoppner M.P."/>
            <person name="Ishida K."/>
            <person name="Kim E."/>
            <person name="Koreny L."/>
            <person name="Kroth P.G."/>
            <person name="Liu Y."/>
            <person name="Malik S.B."/>
            <person name="Maier U.G."/>
            <person name="McRose D."/>
            <person name="Mock T."/>
            <person name="Neilson J.A."/>
            <person name="Onodera N.T."/>
            <person name="Poole A.M."/>
            <person name="Pritham E.J."/>
            <person name="Richards T.A."/>
            <person name="Rocap G."/>
            <person name="Roy S.W."/>
            <person name="Sarai C."/>
            <person name="Schaack S."/>
            <person name="Shirato S."/>
            <person name="Slamovits C.H."/>
            <person name="Spencer D.F."/>
            <person name="Suzuki S."/>
            <person name="Worden A.Z."/>
            <person name="Zauner S."/>
            <person name="Barry K."/>
            <person name="Bell C."/>
            <person name="Bharti A.K."/>
            <person name="Crow J.A."/>
            <person name="Grimwood J."/>
            <person name="Kramer R."/>
            <person name="Lindquist E."/>
            <person name="Lucas S."/>
            <person name="Salamov A."/>
            <person name="McFadden G.I."/>
            <person name="Lane C.E."/>
            <person name="Keeling P.J."/>
            <person name="Gray M.W."/>
            <person name="Grigoriev I.V."/>
            <person name="Archibald J.M."/>
        </authorList>
    </citation>
    <scope>NUCLEOTIDE SEQUENCE</scope>
    <source>
        <strain evidence="2 4">CCMP2712</strain>
    </source>
</reference>
<dbReference type="KEGG" id="gtt:GUITHDRAFT_113239"/>
<reference evidence="4" key="2">
    <citation type="submission" date="2012-11" db="EMBL/GenBank/DDBJ databases">
        <authorList>
            <person name="Kuo A."/>
            <person name="Curtis B.A."/>
            <person name="Tanifuji G."/>
            <person name="Burki F."/>
            <person name="Gruber A."/>
            <person name="Irimia M."/>
            <person name="Maruyama S."/>
            <person name="Arias M.C."/>
            <person name="Ball S.G."/>
            <person name="Gile G.H."/>
            <person name="Hirakawa Y."/>
            <person name="Hopkins J.F."/>
            <person name="Rensing S.A."/>
            <person name="Schmutz J."/>
            <person name="Symeonidi A."/>
            <person name="Elias M."/>
            <person name="Eveleigh R.J."/>
            <person name="Herman E.K."/>
            <person name="Klute M.J."/>
            <person name="Nakayama T."/>
            <person name="Obornik M."/>
            <person name="Reyes-Prieto A."/>
            <person name="Armbrust E.V."/>
            <person name="Aves S.J."/>
            <person name="Beiko R.G."/>
            <person name="Coutinho P."/>
            <person name="Dacks J.B."/>
            <person name="Durnford D.G."/>
            <person name="Fast N.M."/>
            <person name="Green B.R."/>
            <person name="Grisdale C."/>
            <person name="Hempe F."/>
            <person name="Henrissat B."/>
            <person name="Hoppner M.P."/>
            <person name="Ishida K.-I."/>
            <person name="Kim E."/>
            <person name="Koreny L."/>
            <person name="Kroth P.G."/>
            <person name="Liu Y."/>
            <person name="Malik S.-B."/>
            <person name="Maier U.G."/>
            <person name="McRose D."/>
            <person name="Mock T."/>
            <person name="Neilson J.A."/>
            <person name="Onodera N.T."/>
            <person name="Poole A.M."/>
            <person name="Pritham E.J."/>
            <person name="Richards T.A."/>
            <person name="Rocap G."/>
            <person name="Roy S.W."/>
            <person name="Sarai C."/>
            <person name="Schaack S."/>
            <person name="Shirato S."/>
            <person name="Slamovits C.H."/>
            <person name="Spencer D.F."/>
            <person name="Suzuki S."/>
            <person name="Worden A.Z."/>
            <person name="Zauner S."/>
            <person name="Barry K."/>
            <person name="Bell C."/>
            <person name="Bharti A.K."/>
            <person name="Crow J.A."/>
            <person name="Grimwood J."/>
            <person name="Kramer R."/>
            <person name="Lindquist E."/>
            <person name="Lucas S."/>
            <person name="Salamov A."/>
            <person name="McFadden G.I."/>
            <person name="Lane C.E."/>
            <person name="Keeling P.J."/>
            <person name="Gray M.W."/>
            <person name="Grigoriev I.V."/>
            <person name="Archibald J.M."/>
        </authorList>
    </citation>
    <scope>NUCLEOTIDE SEQUENCE</scope>
    <source>
        <strain evidence="4">CCMP2712</strain>
    </source>
</reference>
<dbReference type="RefSeq" id="XP_005827687.1">
    <property type="nucleotide sequence ID" value="XM_005827630.1"/>
</dbReference>
<accession>L1IX75</accession>
<keyword evidence="4" id="KW-1185">Reference proteome</keyword>
<dbReference type="HOGENOM" id="CLU_1499051_0_0_1"/>
<reference evidence="3" key="3">
    <citation type="submission" date="2016-03" db="UniProtKB">
        <authorList>
            <consortium name="EnsemblProtists"/>
        </authorList>
    </citation>
    <scope>IDENTIFICATION</scope>
</reference>
<evidence type="ECO:0000313" key="3">
    <source>
        <dbReference type="EnsemblProtists" id="EKX40707"/>
    </source>
</evidence>
<dbReference type="GeneID" id="17297328"/>
<organism evidence="2">
    <name type="scientific">Guillardia theta (strain CCMP2712)</name>
    <name type="common">Cryptophyte</name>
    <dbReference type="NCBI Taxonomy" id="905079"/>
    <lineage>
        <taxon>Eukaryota</taxon>
        <taxon>Cryptophyceae</taxon>
        <taxon>Pyrenomonadales</taxon>
        <taxon>Geminigeraceae</taxon>
        <taxon>Guillardia</taxon>
    </lineage>
</organism>
<dbReference type="AlphaFoldDB" id="L1IX75"/>
<gene>
    <name evidence="2" type="ORF">GUITHDRAFT_113239</name>
</gene>
<name>L1IX75_GUITC</name>
<evidence type="ECO:0000313" key="2">
    <source>
        <dbReference type="EMBL" id="EKX40707.1"/>
    </source>
</evidence>
<protein>
    <submittedName>
        <fullName evidence="2 3">Uncharacterized protein</fullName>
    </submittedName>
</protein>